<dbReference type="PROSITE" id="PS52016">
    <property type="entry name" value="TONB_DEPENDENT_REC_3"/>
    <property type="match status" value="1"/>
</dbReference>
<evidence type="ECO:0000256" key="7">
    <source>
        <dbReference type="ARBA" id="ARBA00022729"/>
    </source>
</evidence>
<evidence type="ECO:0000256" key="4">
    <source>
        <dbReference type="ARBA" id="ARBA00022452"/>
    </source>
</evidence>
<organism evidence="18 19">
    <name type="scientific">Mariniflexile ostreae</name>
    <dbReference type="NCBI Taxonomy" id="1520892"/>
    <lineage>
        <taxon>Bacteria</taxon>
        <taxon>Pseudomonadati</taxon>
        <taxon>Bacteroidota</taxon>
        <taxon>Flavobacteriia</taxon>
        <taxon>Flavobacteriales</taxon>
        <taxon>Flavobacteriaceae</taxon>
        <taxon>Mariniflexile</taxon>
    </lineage>
</organism>
<sequence length="779" mass="87414">MIKKLIILTTILFFSSFMFGQKGALKGNVISSQGTPLEFVNVSLKNTAHGSFTNSSGHYILKNIKPNTYLLHVSYVGYKTQEISISIQNNETINIPTITLWEDEAQLEEVLVNGSRLNKYTQRQPSTFLRLKTELVKLPQNIQVISRDLLIDQQVTNIMDGAIRNVSGVTMLEHWGHFARVNMRGFRLPAFKNGVNVQDAWGPLSEDMNTVERIEFVKGPAGFMMSAGEPGGFYNVVTKKPTDHKVAQVSLAGGSFDSYRGTVDLGGKLTDNGKLLYRFNGMYQTADTHRRNEVGERYGIAPALTYMVSDKTAITTELNIQQAESYLGSAYVFAPTEGGYGSLDRDFKYTDTNYPATDIQELTLFTNLKHDFSENWGFETQFAYLRYEQEGNSIWLQDIADNGDAHRYISVWDALSLGQYFQTYVFGNFQTLGISHKILGGFDYSQKEYWADFNQSVAIDTLEPFNIFNPVYGQTETPVFDRSSDVKSRANVYNRGFTVRAFYAQDEIGVMQNKIRLTLAARHTELATIGKTTTDKKFTPRFGLSADILPNLTAYALYDQSFLGQTGLSESGAYFDPVEAHDVEGGIKTALLDGRLKTALGVYQITKENVLVTDPANTNFSIQLGEIQSKGIEFDLQGEITPQLNVVFNYANTTVEITKDTNPANIGKKIAGHAKHLTNGWLNYKIPNSSKLKGFGASIGYQYQIDRSAWSWGADNQTDLPDYFRLDGGLSWRNDTLRIQLNVNNILDEYLYSGSNYGSYIYWQSEPGINGRVTMTYTF</sequence>
<dbReference type="Pfam" id="PF13715">
    <property type="entry name" value="CarbopepD_reg_2"/>
    <property type="match status" value="1"/>
</dbReference>
<keyword evidence="11 14" id="KW-0472">Membrane</keyword>
<evidence type="ECO:0000256" key="12">
    <source>
        <dbReference type="ARBA" id="ARBA00023170"/>
    </source>
</evidence>
<dbReference type="SUPFAM" id="SSF49464">
    <property type="entry name" value="Carboxypeptidase regulatory domain-like"/>
    <property type="match status" value="1"/>
</dbReference>
<dbReference type="InterPro" id="IPR000531">
    <property type="entry name" value="Beta-barrel_TonB"/>
</dbReference>
<evidence type="ECO:0000259" key="16">
    <source>
        <dbReference type="Pfam" id="PF00593"/>
    </source>
</evidence>
<comment type="caution">
    <text evidence="18">The sequence shown here is derived from an EMBL/GenBank/DDBJ whole genome shotgun (WGS) entry which is preliminary data.</text>
</comment>
<evidence type="ECO:0000259" key="17">
    <source>
        <dbReference type="Pfam" id="PF07715"/>
    </source>
</evidence>
<keyword evidence="7" id="KW-0732">Signal</keyword>
<keyword evidence="5" id="KW-0410">Iron transport</keyword>
<dbReference type="Proteomes" id="UP001589585">
    <property type="component" value="Unassembled WGS sequence"/>
</dbReference>
<dbReference type="Gene3D" id="2.40.170.20">
    <property type="entry name" value="TonB-dependent receptor, beta-barrel domain"/>
    <property type="match status" value="1"/>
</dbReference>
<evidence type="ECO:0000256" key="10">
    <source>
        <dbReference type="ARBA" id="ARBA00023077"/>
    </source>
</evidence>
<keyword evidence="6 14" id="KW-0812">Transmembrane</keyword>
<accession>A0ABV5FEY2</accession>
<dbReference type="NCBIfam" id="TIGR01783">
    <property type="entry name" value="TonB-siderophor"/>
    <property type="match status" value="1"/>
</dbReference>
<dbReference type="Pfam" id="PF07715">
    <property type="entry name" value="Plug"/>
    <property type="match status" value="1"/>
</dbReference>
<evidence type="ECO:0000256" key="2">
    <source>
        <dbReference type="ARBA" id="ARBA00009810"/>
    </source>
</evidence>
<evidence type="ECO:0000256" key="15">
    <source>
        <dbReference type="RuleBase" id="RU003357"/>
    </source>
</evidence>
<keyword evidence="19" id="KW-1185">Reference proteome</keyword>
<keyword evidence="12 18" id="KW-0675">Receptor</keyword>
<evidence type="ECO:0000313" key="18">
    <source>
        <dbReference type="EMBL" id="MFB9058022.1"/>
    </source>
</evidence>
<keyword evidence="10 15" id="KW-0798">TonB box</keyword>
<protein>
    <submittedName>
        <fullName evidence="18">TonB-dependent siderophore receptor</fullName>
    </submittedName>
</protein>
<dbReference type="InterPro" id="IPR036942">
    <property type="entry name" value="Beta-barrel_TonB_sf"/>
</dbReference>
<name>A0ABV5FEY2_9FLAO</name>
<comment type="similarity">
    <text evidence="2 14 15">Belongs to the TonB-dependent receptor family.</text>
</comment>
<evidence type="ECO:0000256" key="11">
    <source>
        <dbReference type="ARBA" id="ARBA00023136"/>
    </source>
</evidence>
<evidence type="ECO:0000313" key="19">
    <source>
        <dbReference type="Proteomes" id="UP001589585"/>
    </source>
</evidence>
<dbReference type="CDD" id="cd01347">
    <property type="entry name" value="ligand_gated_channel"/>
    <property type="match status" value="1"/>
</dbReference>
<dbReference type="RefSeq" id="WP_379862268.1">
    <property type="nucleotide sequence ID" value="NZ_JBHMFC010000103.1"/>
</dbReference>
<dbReference type="InterPro" id="IPR012910">
    <property type="entry name" value="Plug_dom"/>
</dbReference>
<evidence type="ECO:0000256" key="8">
    <source>
        <dbReference type="ARBA" id="ARBA00023004"/>
    </source>
</evidence>
<dbReference type="InterPro" id="IPR037066">
    <property type="entry name" value="Plug_dom_sf"/>
</dbReference>
<dbReference type="InterPro" id="IPR010105">
    <property type="entry name" value="TonB_sidphr_rcpt"/>
</dbReference>
<gene>
    <name evidence="18" type="ORF">ACFFU9_14850</name>
</gene>
<keyword evidence="9" id="KW-0406">Ion transport</keyword>
<feature type="domain" description="TonB-dependent receptor-like beta-barrel" evidence="16">
    <location>
        <begin position="335"/>
        <end position="746"/>
    </location>
</feature>
<evidence type="ECO:0000256" key="9">
    <source>
        <dbReference type="ARBA" id="ARBA00023065"/>
    </source>
</evidence>
<dbReference type="InterPro" id="IPR008969">
    <property type="entry name" value="CarboxyPept-like_regulatory"/>
</dbReference>
<dbReference type="Gene3D" id="2.170.130.10">
    <property type="entry name" value="TonB-dependent receptor, plug domain"/>
    <property type="match status" value="1"/>
</dbReference>
<keyword evidence="8" id="KW-0408">Iron</keyword>
<dbReference type="SUPFAM" id="SSF56935">
    <property type="entry name" value="Porins"/>
    <property type="match status" value="1"/>
</dbReference>
<dbReference type="Pfam" id="PF00593">
    <property type="entry name" value="TonB_dep_Rec_b-barrel"/>
    <property type="match status" value="1"/>
</dbReference>
<dbReference type="Gene3D" id="2.60.40.1120">
    <property type="entry name" value="Carboxypeptidase-like, regulatory domain"/>
    <property type="match status" value="1"/>
</dbReference>
<reference evidence="18 19" key="1">
    <citation type="submission" date="2024-09" db="EMBL/GenBank/DDBJ databases">
        <authorList>
            <person name="Sun Q."/>
            <person name="Mori K."/>
        </authorList>
    </citation>
    <scope>NUCLEOTIDE SEQUENCE [LARGE SCALE GENOMIC DNA]</scope>
    <source>
        <strain evidence="18 19">CECT 8622</strain>
    </source>
</reference>
<keyword evidence="13 14" id="KW-0998">Cell outer membrane</keyword>
<dbReference type="EMBL" id="JBHMFC010000103">
    <property type="protein sequence ID" value="MFB9058022.1"/>
    <property type="molecule type" value="Genomic_DNA"/>
</dbReference>
<evidence type="ECO:0000256" key="14">
    <source>
        <dbReference type="PROSITE-ProRule" id="PRU01360"/>
    </source>
</evidence>
<dbReference type="PANTHER" id="PTHR32552:SF68">
    <property type="entry name" value="FERRICHROME OUTER MEMBRANE TRANSPORTER_PHAGE RECEPTOR"/>
    <property type="match status" value="1"/>
</dbReference>
<dbReference type="PANTHER" id="PTHR32552">
    <property type="entry name" value="FERRICHROME IRON RECEPTOR-RELATED"/>
    <property type="match status" value="1"/>
</dbReference>
<evidence type="ECO:0000256" key="1">
    <source>
        <dbReference type="ARBA" id="ARBA00004571"/>
    </source>
</evidence>
<keyword evidence="3 14" id="KW-0813">Transport</keyword>
<dbReference type="InterPro" id="IPR039426">
    <property type="entry name" value="TonB-dep_rcpt-like"/>
</dbReference>
<proteinExistence type="inferred from homology"/>
<evidence type="ECO:0000256" key="13">
    <source>
        <dbReference type="ARBA" id="ARBA00023237"/>
    </source>
</evidence>
<feature type="domain" description="TonB-dependent receptor plug" evidence="17">
    <location>
        <begin position="136"/>
        <end position="232"/>
    </location>
</feature>
<keyword evidence="4 14" id="KW-1134">Transmembrane beta strand</keyword>
<evidence type="ECO:0000256" key="5">
    <source>
        <dbReference type="ARBA" id="ARBA00022496"/>
    </source>
</evidence>
<evidence type="ECO:0000256" key="6">
    <source>
        <dbReference type="ARBA" id="ARBA00022692"/>
    </source>
</evidence>
<comment type="subcellular location">
    <subcellularLocation>
        <location evidence="1 14">Cell outer membrane</location>
        <topology evidence="1 14">Multi-pass membrane protein</topology>
    </subcellularLocation>
</comment>
<evidence type="ECO:0000256" key="3">
    <source>
        <dbReference type="ARBA" id="ARBA00022448"/>
    </source>
</evidence>